<feature type="transmembrane region" description="Helical" evidence="1">
    <location>
        <begin position="43"/>
        <end position="63"/>
    </location>
</feature>
<protein>
    <submittedName>
        <fullName evidence="2">S008</fullName>
    </submittedName>
</protein>
<organism evidence="2">
    <name type="scientific">Salmonella enterica I</name>
    <dbReference type="NCBI Taxonomy" id="59201"/>
    <lineage>
        <taxon>Bacteria</taxon>
        <taxon>Pseudomonadati</taxon>
        <taxon>Pseudomonadota</taxon>
        <taxon>Gammaproteobacteria</taxon>
        <taxon>Enterobacterales</taxon>
        <taxon>Enterobacteriaceae</taxon>
        <taxon>Salmonella</taxon>
    </lineage>
</organism>
<keyword evidence="1" id="KW-1133">Transmembrane helix</keyword>
<proteinExistence type="predicted"/>
<sequence length="73" mass="8160">MEKDMKHLDRETEKRLNTVVKAIGTLFILSFLAHLVISSWRDGQYGFTLLALIAGVALASINLGRIKKVKESC</sequence>
<keyword evidence="1" id="KW-0472">Membrane</keyword>
<feature type="transmembrane region" description="Helical" evidence="1">
    <location>
        <begin position="20"/>
        <end position="37"/>
    </location>
</feature>
<reference evidence="2" key="1">
    <citation type="journal article" date="2015" name="J. Antimicrob. Chemother.">
        <title>The complete sequence of Salmonella genomic island SGI2.</title>
        <authorList>
            <person name="Hamidian M."/>
            <person name="Holt K.E."/>
            <person name="Hall R.M."/>
        </authorList>
    </citation>
    <scope>NUCLEOTIDE SEQUENCE</scope>
    <source>
        <strain evidence="2">SRC19</strain>
    </source>
</reference>
<evidence type="ECO:0000313" key="2">
    <source>
        <dbReference type="EMBL" id="AIK22108.1"/>
    </source>
</evidence>
<name>A0A076VBB7_SALET</name>
<dbReference type="AlphaFoldDB" id="A0A076VBB7"/>
<keyword evidence="1" id="KW-0812">Transmembrane</keyword>
<dbReference type="EMBL" id="AY963803">
    <property type="protein sequence ID" value="AIK22108.1"/>
    <property type="molecule type" value="Genomic_DNA"/>
</dbReference>
<gene>
    <name evidence="2" type="primary">S008</name>
</gene>
<accession>A0A076VBB7</accession>
<evidence type="ECO:0000256" key="1">
    <source>
        <dbReference type="SAM" id="Phobius"/>
    </source>
</evidence>